<evidence type="ECO:0000313" key="1">
    <source>
        <dbReference type="EMBL" id="PLW27240.1"/>
    </source>
</evidence>
<name>A0A2N5TP01_9BASI</name>
<dbReference type="CDD" id="cd09272">
    <property type="entry name" value="RNase_HI_RT_Ty1"/>
    <property type="match status" value="1"/>
</dbReference>
<dbReference type="AlphaFoldDB" id="A0A2N5TP01"/>
<evidence type="ECO:0000313" key="2">
    <source>
        <dbReference type="Proteomes" id="UP000235388"/>
    </source>
</evidence>
<organism evidence="1 2">
    <name type="scientific">Puccinia coronata f. sp. avenae</name>
    <dbReference type="NCBI Taxonomy" id="200324"/>
    <lineage>
        <taxon>Eukaryota</taxon>
        <taxon>Fungi</taxon>
        <taxon>Dikarya</taxon>
        <taxon>Basidiomycota</taxon>
        <taxon>Pucciniomycotina</taxon>
        <taxon>Pucciniomycetes</taxon>
        <taxon>Pucciniales</taxon>
        <taxon>Pucciniaceae</taxon>
        <taxon>Puccinia</taxon>
    </lineage>
</organism>
<reference evidence="1 2" key="1">
    <citation type="submission" date="2017-11" db="EMBL/GenBank/DDBJ databases">
        <title>De novo assembly and phasing of dikaryotic genomes from two isolates of Puccinia coronata f. sp. avenae, the causal agent of oat crown rust.</title>
        <authorList>
            <person name="Miller M.E."/>
            <person name="Zhang Y."/>
            <person name="Omidvar V."/>
            <person name="Sperschneider J."/>
            <person name="Schwessinger B."/>
            <person name="Raley C."/>
            <person name="Palmer J.M."/>
            <person name="Garnica D."/>
            <person name="Upadhyaya N."/>
            <person name="Rathjen J."/>
            <person name="Taylor J.M."/>
            <person name="Park R.F."/>
            <person name="Dodds P.N."/>
            <person name="Hirsch C.D."/>
            <person name="Kianian S.F."/>
            <person name="Figueroa M."/>
        </authorList>
    </citation>
    <scope>NUCLEOTIDE SEQUENCE [LARGE SCALE GENOMIC DNA]</scope>
    <source>
        <strain evidence="1">12NC29</strain>
    </source>
</reference>
<dbReference type="Proteomes" id="UP000235388">
    <property type="component" value="Unassembled WGS sequence"/>
</dbReference>
<dbReference type="PANTHER" id="PTHR11439:SF483">
    <property type="entry name" value="PEPTIDE SYNTHASE GLIP-LIKE, PUTATIVE (AFU_ORTHOLOGUE AFUA_3G12920)-RELATED"/>
    <property type="match status" value="1"/>
</dbReference>
<comment type="caution">
    <text evidence="1">The sequence shown here is derived from an EMBL/GenBank/DDBJ whole genome shotgun (WGS) entry which is preliminary data.</text>
</comment>
<accession>A0A2N5TP01</accession>
<dbReference type="EMBL" id="PGCJ01000497">
    <property type="protein sequence ID" value="PLW27240.1"/>
    <property type="molecule type" value="Genomic_DNA"/>
</dbReference>
<evidence type="ECO:0008006" key="3">
    <source>
        <dbReference type="Google" id="ProtNLM"/>
    </source>
</evidence>
<sequence length="228" mass="25030">MAPSNIYSNVAIQVSVNYVLVGTRPNIAYSVNCLAWFSSKPSPIHWKALKHLLGYLAATKDRELNISPKTSGTVPVECFVDANWGGPSSQSTYGVLMQQYGCPIMWLSRRLVTAASLTCQAEYMALGHAIQHSLWIRNLLANILGVGYPIQIFCDNQLAAKIGCKESSNKRTHHVKREFYITNQAMHKKTSSRWIPGMAQLADVLTKALGKGAHEKAGFIVQGHSVGS</sequence>
<keyword evidence="2" id="KW-1185">Reference proteome</keyword>
<protein>
    <recommendedName>
        <fullName evidence="3">Reverse transcriptase Ty1/copia-type domain-containing protein</fullName>
    </recommendedName>
</protein>
<dbReference type="PANTHER" id="PTHR11439">
    <property type="entry name" value="GAG-POL-RELATED RETROTRANSPOSON"/>
    <property type="match status" value="1"/>
</dbReference>
<dbReference type="STRING" id="200324.A0A2N5TP01"/>
<proteinExistence type="predicted"/>
<gene>
    <name evidence="1" type="ORF">PCANC_28678</name>
</gene>
<dbReference type="OrthoDB" id="3344688at2759"/>